<evidence type="ECO:0000256" key="1">
    <source>
        <dbReference type="SAM" id="MobiDB-lite"/>
    </source>
</evidence>
<comment type="caution">
    <text evidence="2">The sequence shown here is derived from an EMBL/GenBank/DDBJ whole genome shotgun (WGS) entry which is preliminary data.</text>
</comment>
<evidence type="ECO:0000313" key="2">
    <source>
        <dbReference type="EMBL" id="GLI64771.1"/>
    </source>
</evidence>
<evidence type="ECO:0000313" key="3">
    <source>
        <dbReference type="Proteomes" id="UP001165090"/>
    </source>
</evidence>
<protein>
    <submittedName>
        <fullName evidence="2">Uncharacterized protein</fullName>
    </submittedName>
</protein>
<keyword evidence="3" id="KW-1185">Reference proteome</keyword>
<proteinExistence type="predicted"/>
<feature type="non-terminal residue" evidence="2">
    <location>
        <position position="336"/>
    </location>
</feature>
<feature type="region of interest" description="Disordered" evidence="1">
    <location>
        <begin position="296"/>
        <end position="336"/>
    </location>
</feature>
<dbReference type="EMBL" id="BSDZ01000021">
    <property type="protein sequence ID" value="GLI64771.1"/>
    <property type="molecule type" value="Genomic_DNA"/>
</dbReference>
<dbReference type="Proteomes" id="UP001165090">
    <property type="component" value="Unassembled WGS sequence"/>
</dbReference>
<reference evidence="2 3" key="1">
    <citation type="journal article" date="2023" name="IScience">
        <title>Expanded male sex-determining region conserved during the evolution of homothallism in the green alga Volvox.</title>
        <authorList>
            <person name="Yamamoto K."/>
            <person name="Matsuzaki R."/>
            <person name="Mahakham W."/>
            <person name="Heman W."/>
            <person name="Sekimoto H."/>
            <person name="Kawachi M."/>
            <person name="Minakuchi Y."/>
            <person name="Toyoda A."/>
            <person name="Nozaki H."/>
        </authorList>
    </citation>
    <scope>NUCLEOTIDE SEQUENCE [LARGE SCALE GENOMIC DNA]</scope>
    <source>
        <strain evidence="2 3">NIES-4468</strain>
    </source>
</reference>
<feature type="region of interest" description="Disordered" evidence="1">
    <location>
        <begin position="255"/>
        <end position="275"/>
    </location>
</feature>
<sequence length="336" mass="35828">MSACFIGCIHHTIGRRSSCAAAFQGALSTSHSATCLIPSNPALLPSVYLLLSLSLHLHNYTTIAVLSGSASLSTQELQGSRRRGSMASYISSDAVRQKSGRPAALVTSKFSRPVVSDHQPDEVVGALPYNLLPATRTNDVDVTARSHGLKFYHPRGSDLTDCHADDERQWGPSGFKVDMLINAQQAHQKGIRDWAVYHGNAQDESPTTQYTGDLAAEPSDLRCTDGPRKISPANCAAIGLRSPLLGGMSNLTQYTCDDEAEPSSPSQGNLGASFPAGQLPNKCGVVLRKRNLEQDIRGVDVHAWRSPPYSSGDSISEHGSLVDPHEGPASAARSTT</sequence>
<name>A0ABQ5S4J3_9CHLO</name>
<accession>A0ABQ5S4J3</accession>
<gene>
    <name evidence="2" type="ORF">VaNZ11_008174</name>
</gene>
<organism evidence="2 3">
    <name type="scientific">Volvox africanus</name>
    <dbReference type="NCBI Taxonomy" id="51714"/>
    <lineage>
        <taxon>Eukaryota</taxon>
        <taxon>Viridiplantae</taxon>
        <taxon>Chlorophyta</taxon>
        <taxon>core chlorophytes</taxon>
        <taxon>Chlorophyceae</taxon>
        <taxon>CS clade</taxon>
        <taxon>Chlamydomonadales</taxon>
        <taxon>Volvocaceae</taxon>
        <taxon>Volvox</taxon>
    </lineage>
</organism>